<organism evidence="8 9">
    <name type="scientific">Diutina rugosa</name>
    <name type="common">Yeast</name>
    <name type="synonym">Candida rugosa</name>
    <dbReference type="NCBI Taxonomy" id="5481"/>
    <lineage>
        <taxon>Eukaryota</taxon>
        <taxon>Fungi</taxon>
        <taxon>Dikarya</taxon>
        <taxon>Ascomycota</taxon>
        <taxon>Saccharomycotina</taxon>
        <taxon>Pichiomycetes</taxon>
        <taxon>Debaryomycetaceae</taxon>
        <taxon>Diutina</taxon>
    </lineage>
</organism>
<dbReference type="OrthoDB" id="10070927at2759"/>
<evidence type="ECO:0000256" key="2">
    <source>
        <dbReference type="ARBA" id="ARBA00023125"/>
    </source>
</evidence>
<keyword evidence="2 4" id="KW-0238">DNA-binding</keyword>
<comment type="caution">
    <text evidence="8">The sequence shown here is derived from an EMBL/GenBank/DDBJ whole genome shotgun (WGS) entry which is preliminary data.</text>
</comment>
<proteinExistence type="predicted"/>
<dbReference type="InterPro" id="IPR009071">
    <property type="entry name" value="HMG_box_dom"/>
</dbReference>
<dbReference type="GO" id="GO:0003677">
    <property type="term" value="F:DNA binding"/>
    <property type="evidence" value="ECO:0007669"/>
    <property type="project" value="UniProtKB-UniRule"/>
</dbReference>
<dbReference type="GO" id="GO:0005634">
    <property type="term" value="C:nucleus"/>
    <property type="evidence" value="ECO:0007669"/>
    <property type="project" value="UniProtKB-SubCell"/>
</dbReference>
<dbReference type="PANTHER" id="PTHR48112:SF13">
    <property type="entry name" value="NON-HISTONE PROTEIN 10"/>
    <property type="match status" value="1"/>
</dbReference>
<dbReference type="RefSeq" id="XP_034010958.1">
    <property type="nucleotide sequence ID" value="XM_034157074.1"/>
</dbReference>
<evidence type="ECO:0000313" key="9">
    <source>
        <dbReference type="Proteomes" id="UP000449547"/>
    </source>
</evidence>
<dbReference type="PROSITE" id="PS50118">
    <property type="entry name" value="HMG_BOX_2"/>
    <property type="match status" value="1"/>
</dbReference>
<keyword evidence="9" id="KW-1185">Reference proteome</keyword>
<feature type="region of interest" description="Disordered" evidence="6">
    <location>
        <begin position="97"/>
        <end position="122"/>
    </location>
</feature>
<dbReference type="AlphaFoldDB" id="A0A642UI98"/>
<reference evidence="8 9" key="1">
    <citation type="submission" date="2019-07" db="EMBL/GenBank/DDBJ databases">
        <title>Genome assembly of two rare yeast pathogens: Diutina rugosa and Trichomonascus ciferrii.</title>
        <authorList>
            <person name="Mixao V."/>
            <person name="Saus E."/>
            <person name="Hansen A."/>
            <person name="Lass-Flor C."/>
            <person name="Gabaldon T."/>
        </authorList>
    </citation>
    <scope>NUCLEOTIDE SEQUENCE [LARGE SCALE GENOMIC DNA]</scope>
    <source>
        <strain evidence="8 9">CBS 613</strain>
    </source>
</reference>
<dbReference type="EMBL" id="SWFT01000122">
    <property type="protein sequence ID" value="KAA8899557.1"/>
    <property type="molecule type" value="Genomic_DNA"/>
</dbReference>
<dbReference type="OMA" id="TEMSMDF"/>
<evidence type="ECO:0000256" key="5">
    <source>
        <dbReference type="SAM" id="Coils"/>
    </source>
</evidence>
<accession>A0A642UI98</accession>
<evidence type="ECO:0000256" key="4">
    <source>
        <dbReference type="PROSITE-ProRule" id="PRU00267"/>
    </source>
</evidence>
<keyword evidence="5" id="KW-0175">Coiled coil</keyword>
<feature type="compositionally biased region" description="Basic and acidic residues" evidence="6">
    <location>
        <begin position="186"/>
        <end position="205"/>
    </location>
</feature>
<feature type="coiled-coil region" evidence="5">
    <location>
        <begin position="2"/>
        <end position="29"/>
    </location>
</feature>
<evidence type="ECO:0000256" key="3">
    <source>
        <dbReference type="ARBA" id="ARBA00023242"/>
    </source>
</evidence>
<keyword evidence="3 4" id="KW-0539">Nucleus</keyword>
<comment type="subcellular location">
    <subcellularLocation>
        <location evidence="1">Nucleus</location>
    </subcellularLocation>
</comment>
<dbReference type="Pfam" id="PF24245">
    <property type="entry name" value="INO80F"/>
    <property type="match status" value="1"/>
</dbReference>
<feature type="compositionally biased region" description="Low complexity" evidence="6">
    <location>
        <begin position="211"/>
        <end position="227"/>
    </location>
</feature>
<dbReference type="InterPro" id="IPR050342">
    <property type="entry name" value="HMGB"/>
</dbReference>
<feature type="region of interest" description="Disordered" evidence="6">
    <location>
        <begin position="186"/>
        <end position="227"/>
    </location>
</feature>
<evidence type="ECO:0000313" key="8">
    <source>
        <dbReference type="EMBL" id="KAA8899557.1"/>
    </source>
</evidence>
<dbReference type="SMART" id="SM00398">
    <property type="entry name" value="HMG"/>
    <property type="match status" value="1"/>
</dbReference>
<feature type="DNA-binding region" description="HMG box" evidence="4">
    <location>
        <begin position="121"/>
        <end position="190"/>
    </location>
</feature>
<protein>
    <recommendedName>
        <fullName evidence="7">HMG box domain-containing protein</fullName>
    </recommendedName>
</protein>
<dbReference type="InterPro" id="IPR056513">
    <property type="entry name" value="INO80F"/>
</dbReference>
<dbReference type="Pfam" id="PF00505">
    <property type="entry name" value="HMG_box"/>
    <property type="match status" value="1"/>
</dbReference>
<dbReference type="Proteomes" id="UP000449547">
    <property type="component" value="Unassembled WGS sequence"/>
</dbReference>
<dbReference type="SUPFAM" id="SSF47095">
    <property type="entry name" value="HMG-box"/>
    <property type="match status" value="1"/>
</dbReference>
<feature type="domain" description="HMG box" evidence="7">
    <location>
        <begin position="121"/>
        <end position="190"/>
    </location>
</feature>
<evidence type="ECO:0000256" key="1">
    <source>
        <dbReference type="ARBA" id="ARBA00004123"/>
    </source>
</evidence>
<dbReference type="GeneID" id="54782875"/>
<sequence length="227" mass="25165">MSVDYKQKCQELQQRLAEVEESNEVATLALSRTRAAIRRLRLEHAILLERVEERALAVPEGLNLFEEMACPPNPISMNEALGAAGMARLGVVRRPVKKKGAGGAGGAGGSAKHKLRDPAQPKRPTNAYLIFCDLEKERVKKEAEAAGVTGDLSKLLTEAWRKMSDEARKPFYKLYEDDRLRYQREMAEFNDKKGEGEPAAKRPKVEEEEPTASQETATTDAADAPET</sequence>
<evidence type="ECO:0000259" key="7">
    <source>
        <dbReference type="PROSITE" id="PS50118"/>
    </source>
</evidence>
<dbReference type="VEuPathDB" id="FungiDB:DIURU_004224"/>
<gene>
    <name evidence="8" type="ORF">DIURU_004224</name>
</gene>
<dbReference type="PANTHER" id="PTHR48112">
    <property type="entry name" value="HIGH MOBILITY GROUP PROTEIN DSP1"/>
    <property type="match status" value="1"/>
</dbReference>
<dbReference type="Gene3D" id="1.10.30.10">
    <property type="entry name" value="High mobility group box domain"/>
    <property type="match status" value="1"/>
</dbReference>
<evidence type="ECO:0000256" key="6">
    <source>
        <dbReference type="SAM" id="MobiDB-lite"/>
    </source>
</evidence>
<dbReference type="InterPro" id="IPR036910">
    <property type="entry name" value="HMG_box_dom_sf"/>
</dbReference>
<name>A0A642UI98_DIURU</name>